<organism evidence="3 4">
    <name type="scientific">Candidatus Kerfeldbacteria bacterium RIFCSPHIGHO2_12_FULL_48_17</name>
    <dbReference type="NCBI Taxonomy" id="1798542"/>
    <lineage>
        <taxon>Bacteria</taxon>
        <taxon>Candidatus Kerfeldiibacteriota</taxon>
    </lineage>
</organism>
<dbReference type="InterPro" id="IPR001173">
    <property type="entry name" value="Glyco_trans_2-like"/>
</dbReference>
<dbReference type="CDD" id="cd04179">
    <property type="entry name" value="DPM_DPG-synthase_like"/>
    <property type="match status" value="1"/>
</dbReference>
<dbReference type="InterPro" id="IPR050256">
    <property type="entry name" value="Glycosyltransferase_2"/>
</dbReference>
<dbReference type="AlphaFoldDB" id="A0A1G2B3H2"/>
<proteinExistence type="predicted"/>
<keyword evidence="1" id="KW-0812">Transmembrane</keyword>
<dbReference type="PANTHER" id="PTHR48090">
    <property type="entry name" value="UNDECAPRENYL-PHOSPHATE 4-DEOXY-4-FORMAMIDO-L-ARABINOSE TRANSFERASE-RELATED"/>
    <property type="match status" value="1"/>
</dbReference>
<sequence length="320" mass="35444">MKLVVTIPAHNEEQNIADVIKEIPRRITGIESVQVLVLDDGSTDNTVRRAGEAGADFIVSHKRNKGLAKTFSDALEEAVRHGADIIVNTDGDNHYNQSKIPELIAPILAGRADLVIGSRKVNELEEMPFLKKYLNMLASFLTARLAGLPQVDISTGFRAYTREAALRIAVYSNHTYTHTTLLSAHDQKLIIAEVPIKARKVSRPSRLIPNVPHFIWNAGVNIVRNIVLFRPLRFFGLVGSVIFVLGLVFVVRFLWLYFAGDGAGHIQSLVLAGILMIIGFQTGVLGLLGSSIGWSRKVSEEILYRLKRAEFDQGDKKSKQ</sequence>
<dbReference type="Proteomes" id="UP000176952">
    <property type="component" value="Unassembled WGS sequence"/>
</dbReference>
<keyword evidence="1" id="KW-0472">Membrane</keyword>
<keyword evidence="1" id="KW-1133">Transmembrane helix</keyword>
<dbReference type="SUPFAM" id="SSF53448">
    <property type="entry name" value="Nucleotide-diphospho-sugar transferases"/>
    <property type="match status" value="1"/>
</dbReference>
<evidence type="ECO:0000313" key="4">
    <source>
        <dbReference type="Proteomes" id="UP000176952"/>
    </source>
</evidence>
<feature type="transmembrane region" description="Helical" evidence="1">
    <location>
        <begin position="269"/>
        <end position="288"/>
    </location>
</feature>
<comment type="caution">
    <text evidence="3">The sequence shown here is derived from an EMBL/GenBank/DDBJ whole genome shotgun (WGS) entry which is preliminary data.</text>
</comment>
<protein>
    <recommendedName>
        <fullName evidence="2">Glycosyltransferase 2-like domain-containing protein</fullName>
    </recommendedName>
</protein>
<dbReference type="Gene3D" id="3.90.550.10">
    <property type="entry name" value="Spore Coat Polysaccharide Biosynthesis Protein SpsA, Chain A"/>
    <property type="match status" value="1"/>
</dbReference>
<feature type="domain" description="Glycosyltransferase 2-like" evidence="2">
    <location>
        <begin position="5"/>
        <end position="165"/>
    </location>
</feature>
<evidence type="ECO:0000259" key="2">
    <source>
        <dbReference type="Pfam" id="PF00535"/>
    </source>
</evidence>
<dbReference type="InterPro" id="IPR029044">
    <property type="entry name" value="Nucleotide-diphossugar_trans"/>
</dbReference>
<dbReference type="Pfam" id="PF00535">
    <property type="entry name" value="Glycos_transf_2"/>
    <property type="match status" value="1"/>
</dbReference>
<accession>A0A1G2B3H2</accession>
<dbReference type="STRING" id="1798542.A3F54_05215"/>
<dbReference type="PANTHER" id="PTHR48090:SF7">
    <property type="entry name" value="RFBJ PROTEIN"/>
    <property type="match status" value="1"/>
</dbReference>
<gene>
    <name evidence="3" type="ORF">A3F54_05215</name>
</gene>
<dbReference type="EMBL" id="MHKD01000019">
    <property type="protein sequence ID" value="OGY83751.1"/>
    <property type="molecule type" value="Genomic_DNA"/>
</dbReference>
<reference evidence="3 4" key="1">
    <citation type="journal article" date="2016" name="Nat. Commun.">
        <title>Thousands of microbial genomes shed light on interconnected biogeochemical processes in an aquifer system.</title>
        <authorList>
            <person name="Anantharaman K."/>
            <person name="Brown C.T."/>
            <person name="Hug L.A."/>
            <person name="Sharon I."/>
            <person name="Castelle C.J."/>
            <person name="Probst A.J."/>
            <person name="Thomas B.C."/>
            <person name="Singh A."/>
            <person name="Wilkins M.J."/>
            <person name="Karaoz U."/>
            <person name="Brodie E.L."/>
            <person name="Williams K.H."/>
            <person name="Hubbard S.S."/>
            <person name="Banfield J.F."/>
        </authorList>
    </citation>
    <scope>NUCLEOTIDE SEQUENCE [LARGE SCALE GENOMIC DNA]</scope>
</reference>
<evidence type="ECO:0000256" key="1">
    <source>
        <dbReference type="SAM" id="Phobius"/>
    </source>
</evidence>
<evidence type="ECO:0000313" key="3">
    <source>
        <dbReference type="EMBL" id="OGY83751.1"/>
    </source>
</evidence>
<name>A0A1G2B3H2_9BACT</name>
<feature type="transmembrane region" description="Helical" evidence="1">
    <location>
        <begin position="234"/>
        <end position="257"/>
    </location>
</feature>